<reference evidence="1" key="1">
    <citation type="journal article" date="2021" name="Arch. Microbiol.">
        <title>Methyloradius palustris gen. nov., sp. nov., a methanol-oxidizing bacterium isolated from snow.</title>
        <authorList>
            <person name="Miyadera T."/>
            <person name="Kojima H."/>
            <person name="Fukui M."/>
        </authorList>
    </citation>
    <scope>NUCLEOTIDE SEQUENCE</scope>
    <source>
        <strain evidence="1">Zm11</strain>
    </source>
</reference>
<accession>A0A8D5G2H4</accession>
<name>A0A8D5G2H4_9PROT</name>
<protein>
    <submittedName>
        <fullName evidence="1">Uncharacterized protein</fullName>
    </submittedName>
</protein>
<proteinExistence type="predicted"/>
<evidence type="ECO:0000313" key="1">
    <source>
        <dbReference type="EMBL" id="BCM24848.1"/>
    </source>
</evidence>
<dbReference type="RefSeq" id="WP_221765340.1">
    <property type="nucleotide sequence ID" value="NZ_AP024110.1"/>
</dbReference>
<keyword evidence="2" id="KW-1185">Reference proteome</keyword>
<sequence length="188" mass="21060">MEATYAKRLSLLYALCLTEALSDDRLAPSTDLDDYDPLEAAGYLACYITFKAIQHAERSPVDERIEQFDMLSVYQAYAMLVYFYLTLPLGAEGIAPELVESAVVIAKSLFSELSTEELAEIVDSGNHKFELIGNAEAEHWMNYREDMDKIVVAFVVAGTDENSPFEKEELIPMFGALLSMLCEAFENI</sequence>
<dbReference type="AlphaFoldDB" id="A0A8D5G2H4"/>
<dbReference type="EMBL" id="AP024110">
    <property type="protein sequence ID" value="BCM24848.1"/>
    <property type="molecule type" value="Genomic_DNA"/>
</dbReference>
<dbReference type="Proteomes" id="UP000826722">
    <property type="component" value="Chromosome"/>
</dbReference>
<dbReference type="KEGG" id="mpau:ZMTM_11070"/>
<gene>
    <name evidence="1" type="ORF">ZMTM_11070</name>
</gene>
<evidence type="ECO:0000313" key="2">
    <source>
        <dbReference type="Proteomes" id="UP000826722"/>
    </source>
</evidence>
<organism evidence="1 2">
    <name type="scientific">Methyloradius palustris</name>
    <dbReference type="NCBI Taxonomy" id="2778876"/>
    <lineage>
        <taxon>Bacteria</taxon>
        <taxon>Pseudomonadati</taxon>
        <taxon>Pseudomonadota</taxon>
        <taxon>Betaproteobacteria</taxon>
        <taxon>Nitrosomonadales</taxon>
        <taxon>Methylophilaceae</taxon>
        <taxon>Methyloradius</taxon>
    </lineage>
</organism>